<evidence type="ECO:0000256" key="7">
    <source>
        <dbReference type="PIRSR" id="PIRSR602129-50"/>
    </source>
</evidence>
<evidence type="ECO:0000313" key="8">
    <source>
        <dbReference type="EMBL" id="MCD1294363.1"/>
    </source>
</evidence>
<evidence type="ECO:0000256" key="6">
    <source>
        <dbReference type="HAMAP-Rule" id="MF_01610"/>
    </source>
</evidence>
<reference evidence="8 9" key="1">
    <citation type="submission" date="2017-11" db="EMBL/GenBank/DDBJ databases">
        <title>Isolation and Characterization of Family Methanocellaceae Species from Potential Methane Hydrate Area Offshore Southwestern Taiwan.</title>
        <authorList>
            <person name="Zhang W.-L."/>
            <person name="Chen W.-C."/>
            <person name="Lai M.-C."/>
            <person name="Chen S.-C."/>
        </authorList>
    </citation>
    <scope>NUCLEOTIDE SEQUENCE [LARGE SCALE GENOMIC DNA]</scope>
    <source>
        <strain evidence="8 9">CWC-04</strain>
    </source>
</reference>
<dbReference type="InterPro" id="IPR015424">
    <property type="entry name" value="PyrdxlP-dep_Trfase"/>
</dbReference>
<dbReference type="InterPro" id="IPR002129">
    <property type="entry name" value="PyrdxlP-dep_de-COase"/>
</dbReference>
<comment type="catalytic activity">
    <reaction evidence="6">
        <text>L-tyrosine + H(+) = tyramine + CO2</text>
        <dbReference type="Rhea" id="RHEA:14345"/>
        <dbReference type="ChEBI" id="CHEBI:15378"/>
        <dbReference type="ChEBI" id="CHEBI:16526"/>
        <dbReference type="ChEBI" id="CHEBI:58315"/>
        <dbReference type="ChEBI" id="CHEBI:327995"/>
        <dbReference type="EC" id="4.1.1.25"/>
    </reaction>
</comment>
<dbReference type="InterPro" id="IPR015422">
    <property type="entry name" value="PyrdxlP-dep_Trfase_small"/>
</dbReference>
<feature type="modified residue" description="N6-(pyridoxal phosphate)lysine" evidence="6 7">
    <location>
        <position position="232"/>
    </location>
</feature>
<dbReference type="AlphaFoldDB" id="A0AAP2RBF9"/>
<evidence type="ECO:0000313" key="9">
    <source>
        <dbReference type="Proteomes" id="UP001320159"/>
    </source>
</evidence>
<keyword evidence="3 6" id="KW-0663">Pyridoxal phosphate</keyword>
<keyword evidence="2 6" id="KW-0210">Decarboxylase</keyword>
<evidence type="ECO:0000256" key="3">
    <source>
        <dbReference type="ARBA" id="ARBA00022898"/>
    </source>
</evidence>
<dbReference type="EC" id="4.1.1.11" evidence="6"/>
<dbReference type="GO" id="GO:2001120">
    <property type="term" value="P:methanofuran biosynthetic process"/>
    <property type="evidence" value="ECO:0007669"/>
    <property type="project" value="UniProtKB-UniRule"/>
</dbReference>
<dbReference type="EC" id="4.1.1.25" evidence="6"/>
<dbReference type="InterPro" id="IPR015421">
    <property type="entry name" value="PyrdxlP-dep_Trfase_major"/>
</dbReference>
<comment type="similarity">
    <text evidence="6">Belongs to the group II decarboxylase family. MfnA subfamily.</text>
</comment>
<protein>
    <recommendedName>
        <fullName evidence="6">Probable L-tyrosine/L-aspartate decarboxylase</fullName>
        <shortName evidence="6">TDC/ADC</shortName>
        <ecNumber evidence="6">4.1.1.11</ecNumber>
        <ecNumber evidence="6">4.1.1.25</ecNumber>
    </recommendedName>
</protein>
<dbReference type="GO" id="GO:0015937">
    <property type="term" value="P:coenzyme A biosynthetic process"/>
    <property type="evidence" value="ECO:0007669"/>
    <property type="project" value="UniProtKB-UniRule"/>
</dbReference>
<dbReference type="NCBIfam" id="TIGR03812">
    <property type="entry name" value="tyr_de_CO2_Arch"/>
    <property type="match status" value="1"/>
</dbReference>
<comment type="catalytic activity">
    <reaction evidence="6">
        <text>L-aspartate + H(+) = beta-alanine + CO2</text>
        <dbReference type="Rhea" id="RHEA:19497"/>
        <dbReference type="ChEBI" id="CHEBI:15378"/>
        <dbReference type="ChEBI" id="CHEBI:16526"/>
        <dbReference type="ChEBI" id="CHEBI:29991"/>
        <dbReference type="ChEBI" id="CHEBI:57966"/>
        <dbReference type="EC" id="4.1.1.11"/>
    </reaction>
</comment>
<sequence>MEYRGVDENSIFEELREYAKKNVPYERVLSSMCTTPHPIAVKVQKEFIVSNLGDPKLFPGTADIEHKCIEMLGSLLHLPSAVGYITTGGTESNIQAMRTAIQIKIKKGGFDRSKANIIIPESAHYSFDKAAQLLGLELRKAATDSSMRADPDSMAKLVDDNTVAMVAVAGTTEFGQVDPIPEIGKLALDLGIYLHVDAAFGGFVIPFLDDPSRYKFDFEVPGVMSITIDPHKMGLSTIPSGSLLYRSDYYLKVLEINAQYLTSQVQSSLAGTRSGASAAGTYAVMRHLGREGYREIVSGCMKNTWLLYDSLTSLGLEPAMDPVLNIVTFIMPDAQSVRRRLCDRNWYVSTTTRPSALRMVVMPHVTEEVIRSFVSDLKDVL</sequence>
<dbReference type="SUPFAM" id="SSF53383">
    <property type="entry name" value="PLP-dependent transferases"/>
    <property type="match status" value="1"/>
</dbReference>
<proteinExistence type="inferred from homology"/>
<name>A0AAP2RBF9_9EURY</name>
<dbReference type="PANTHER" id="PTHR42735">
    <property type="match status" value="1"/>
</dbReference>
<comment type="pathway">
    <text evidence="6">Cofactor biosynthesis; coenzyme A biosynthesis.</text>
</comment>
<dbReference type="GO" id="GO:0004837">
    <property type="term" value="F:tyrosine decarboxylase activity"/>
    <property type="evidence" value="ECO:0007669"/>
    <property type="project" value="UniProtKB-UniRule"/>
</dbReference>
<dbReference type="PANTHER" id="PTHR42735:SF6">
    <property type="entry name" value="SPHINGOSINE-1-PHOSPHATE LYASE 1"/>
    <property type="match status" value="1"/>
</dbReference>
<evidence type="ECO:0000256" key="2">
    <source>
        <dbReference type="ARBA" id="ARBA00022793"/>
    </source>
</evidence>
<comment type="caution">
    <text evidence="8">The sequence shown here is derived from an EMBL/GenBank/DDBJ whole genome shotgun (WGS) entry which is preliminary data.</text>
</comment>
<evidence type="ECO:0000256" key="1">
    <source>
        <dbReference type="ARBA" id="ARBA00001933"/>
    </source>
</evidence>
<dbReference type="InterPro" id="IPR020931">
    <property type="entry name" value="MfnA"/>
</dbReference>
<comment type="pathway">
    <text evidence="6">Cofactor biosynthesis; methanofuran biosynthesis.</text>
</comment>
<dbReference type="GO" id="GO:0019752">
    <property type="term" value="P:carboxylic acid metabolic process"/>
    <property type="evidence" value="ECO:0007669"/>
    <property type="project" value="InterPro"/>
</dbReference>
<comment type="similarity">
    <text evidence="5">Belongs to the group II decarboxylase family. Sphingosine-1-phosphate lyase subfamily.</text>
</comment>
<keyword evidence="9" id="KW-1185">Reference proteome</keyword>
<comment type="cofactor">
    <cofactor evidence="1 6 7">
        <name>pyridoxal 5'-phosphate</name>
        <dbReference type="ChEBI" id="CHEBI:597326"/>
    </cofactor>
</comment>
<dbReference type="Pfam" id="PF00282">
    <property type="entry name" value="Pyridoxal_deC"/>
    <property type="match status" value="1"/>
</dbReference>
<dbReference type="Gene3D" id="3.40.640.10">
    <property type="entry name" value="Type I PLP-dependent aspartate aminotransferase-like (Major domain)"/>
    <property type="match status" value="1"/>
</dbReference>
<organism evidence="8 9">
    <name type="scientific">Methanooceanicella nereidis</name>
    <dbReference type="NCBI Taxonomy" id="2052831"/>
    <lineage>
        <taxon>Archaea</taxon>
        <taxon>Methanobacteriati</taxon>
        <taxon>Methanobacteriota</taxon>
        <taxon>Stenosarchaea group</taxon>
        <taxon>Methanomicrobia</taxon>
        <taxon>Methanocellales</taxon>
        <taxon>Methanocellaceae</taxon>
        <taxon>Methanooceanicella</taxon>
    </lineage>
</organism>
<dbReference type="GO" id="GO:0004068">
    <property type="term" value="F:aspartate 1-decarboxylase activity"/>
    <property type="evidence" value="ECO:0007669"/>
    <property type="project" value="UniProtKB-UniRule"/>
</dbReference>
<dbReference type="HAMAP" id="MF_01610">
    <property type="entry name" value="MfnA_decarbox"/>
    <property type="match status" value="1"/>
</dbReference>
<accession>A0AAP2RBF9</accession>
<evidence type="ECO:0000256" key="4">
    <source>
        <dbReference type="ARBA" id="ARBA00023239"/>
    </source>
</evidence>
<dbReference type="Proteomes" id="UP001320159">
    <property type="component" value="Unassembled WGS sequence"/>
</dbReference>
<dbReference type="InterPro" id="IPR050477">
    <property type="entry name" value="GrpII_AminoAcid_Decarb"/>
</dbReference>
<evidence type="ECO:0000256" key="5">
    <source>
        <dbReference type="ARBA" id="ARBA00038302"/>
    </source>
</evidence>
<dbReference type="Gene3D" id="3.90.1150.10">
    <property type="entry name" value="Aspartate Aminotransferase, domain 1"/>
    <property type="match status" value="1"/>
</dbReference>
<comment type="function">
    <text evidence="6">Catalyzes the decarboxylation of L-tyrosine to produce tyramine for methanofuran biosynthesis. Can also catalyze the decarboxylation of L-aspartate to produce beta-alanine for coenzyme A (CoA) biosynthesis.</text>
</comment>
<keyword evidence="4 6" id="KW-0456">Lyase</keyword>
<gene>
    <name evidence="6" type="primary">mfnA</name>
    <name evidence="8" type="ORF">CUJ83_05040</name>
</gene>
<dbReference type="GO" id="GO:0030170">
    <property type="term" value="F:pyridoxal phosphate binding"/>
    <property type="evidence" value="ECO:0007669"/>
    <property type="project" value="UniProtKB-UniRule"/>
</dbReference>
<dbReference type="EMBL" id="PGCK01000003">
    <property type="protein sequence ID" value="MCD1294363.1"/>
    <property type="molecule type" value="Genomic_DNA"/>
</dbReference>